<dbReference type="Pfam" id="PF21230">
    <property type="entry name" value="Nakanori"/>
    <property type="match status" value="1"/>
</dbReference>
<dbReference type="InterPro" id="IPR049065">
    <property type="entry name" value="Nakanori"/>
</dbReference>
<evidence type="ECO:0000313" key="2">
    <source>
        <dbReference type="Proteomes" id="UP000683000"/>
    </source>
</evidence>
<sequence>MHGAVISTLCRFYTASGDRIKVHFDYSWRSHFFKDAPATTVENGQWTAFLHVHPSGSAKGNCGAVAASGLPHFRGRGYLHWMAEPLEHGI</sequence>
<dbReference type="Proteomes" id="UP000683000">
    <property type="component" value="Unassembled WGS sequence"/>
</dbReference>
<keyword evidence="2" id="KW-1185">Reference proteome</keyword>
<name>A0A8I2YWN7_9AGAM</name>
<dbReference type="OrthoDB" id="2617878at2759"/>
<comment type="caution">
    <text evidence="1">The sequence shown here is derived from an EMBL/GenBank/DDBJ whole genome shotgun (WGS) entry which is preliminary data.</text>
</comment>
<gene>
    <name evidence="1" type="ORF">JVT61DRAFT_11877</name>
</gene>
<proteinExistence type="predicted"/>
<protein>
    <submittedName>
        <fullName evidence="1">Uncharacterized protein</fullName>
    </submittedName>
</protein>
<reference evidence="1" key="1">
    <citation type="submission" date="2021-03" db="EMBL/GenBank/DDBJ databases">
        <title>Evolutionary innovations through gain and loss of genes in the ectomycorrhizal Boletales.</title>
        <authorList>
            <person name="Wu G."/>
            <person name="Miyauchi S."/>
            <person name="Morin E."/>
            <person name="Yang Z.-L."/>
            <person name="Xu J."/>
            <person name="Martin F.M."/>
        </authorList>
    </citation>
    <scope>NUCLEOTIDE SEQUENCE</scope>
    <source>
        <strain evidence="1">BR01</strain>
    </source>
</reference>
<dbReference type="AlphaFoldDB" id="A0A8I2YWN7"/>
<dbReference type="EMBL" id="JAGFBS010000005">
    <property type="protein sequence ID" value="KAG6379409.1"/>
    <property type="molecule type" value="Genomic_DNA"/>
</dbReference>
<organism evidence="1 2">
    <name type="scientific">Boletus reticuloceps</name>
    <dbReference type="NCBI Taxonomy" id="495285"/>
    <lineage>
        <taxon>Eukaryota</taxon>
        <taxon>Fungi</taxon>
        <taxon>Dikarya</taxon>
        <taxon>Basidiomycota</taxon>
        <taxon>Agaricomycotina</taxon>
        <taxon>Agaricomycetes</taxon>
        <taxon>Agaricomycetidae</taxon>
        <taxon>Boletales</taxon>
        <taxon>Boletineae</taxon>
        <taxon>Boletaceae</taxon>
        <taxon>Boletoideae</taxon>
        <taxon>Boletus</taxon>
    </lineage>
</organism>
<accession>A0A8I2YWN7</accession>
<evidence type="ECO:0000313" key="1">
    <source>
        <dbReference type="EMBL" id="KAG6379409.1"/>
    </source>
</evidence>